<dbReference type="SUPFAM" id="SSF52540">
    <property type="entry name" value="P-loop containing nucleoside triphosphate hydrolases"/>
    <property type="match status" value="1"/>
</dbReference>
<evidence type="ECO:0000313" key="9">
    <source>
        <dbReference type="Proteomes" id="UP001642720"/>
    </source>
</evidence>
<dbReference type="Pfam" id="PF05188">
    <property type="entry name" value="MutS_II"/>
    <property type="match status" value="1"/>
</dbReference>
<comment type="caution">
    <text evidence="8">The sequence shown here is derived from an EMBL/GenBank/DDBJ whole genome shotgun (WGS) entry which is preliminary data.</text>
</comment>
<dbReference type="InterPro" id="IPR007696">
    <property type="entry name" value="DNA_mismatch_repair_MutS_core"/>
</dbReference>
<feature type="compositionally biased region" description="Polar residues" evidence="6">
    <location>
        <begin position="1"/>
        <end position="14"/>
    </location>
</feature>
<dbReference type="Pfam" id="PF00488">
    <property type="entry name" value="MutS_V"/>
    <property type="match status" value="1"/>
</dbReference>
<dbReference type="Proteomes" id="UP001642720">
    <property type="component" value="Unassembled WGS sequence"/>
</dbReference>
<dbReference type="EMBL" id="PPTA01000011">
    <property type="protein sequence ID" value="TFB00232.1"/>
    <property type="molecule type" value="Genomic_DNA"/>
</dbReference>
<dbReference type="GeneID" id="300579431"/>
<evidence type="ECO:0000256" key="1">
    <source>
        <dbReference type="ARBA" id="ARBA00006271"/>
    </source>
</evidence>
<reference evidence="8 9" key="1">
    <citation type="submission" date="2018-01" db="EMBL/GenBank/DDBJ databases">
        <title>Genome characterization of the sugarcane-associated fungus Trichoderma ghanense CCMA-1212 and their application in lignocelulose bioconversion.</title>
        <authorList>
            <person name="Steindorff A.S."/>
            <person name="Mendes T.D."/>
            <person name="Vilela E.S.D."/>
            <person name="Rodrigues D.S."/>
            <person name="Formighieri E.F."/>
            <person name="Melo I.S."/>
            <person name="Favaro L.C.L."/>
        </authorList>
    </citation>
    <scope>NUCLEOTIDE SEQUENCE [LARGE SCALE GENOMIC DNA]</scope>
    <source>
        <strain evidence="8 9">CCMA-1212</strain>
    </source>
</reference>
<evidence type="ECO:0000256" key="5">
    <source>
        <dbReference type="ARBA" id="ARBA00023254"/>
    </source>
</evidence>
<dbReference type="InterPro" id="IPR007860">
    <property type="entry name" value="DNA_mmatch_repair_MutS_con_dom"/>
</dbReference>
<evidence type="ECO:0000256" key="2">
    <source>
        <dbReference type="ARBA" id="ARBA00022741"/>
    </source>
</evidence>
<evidence type="ECO:0000259" key="7">
    <source>
        <dbReference type="PROSITE" id="PS00486"/>
    </source>
</evidence>
<dbReference type="Gene3D" id="3.40.50.300">
    <property type="entry name" value="P-loop containing nucleotide triphosphate hydrolases"/>
    <property type="match status" value="1"/>
</dbReference>
<dbReference type="InterPro" id="IPR011184">
    <property type="entry name" value="DNA_mismatch_repair_Msh2"/>
</dbReference>
<protein>
    <submittedName>
        <fullName evidence="8">MutS-like protein</fullName>
    </submittedName>
</protein>
<dbReference type="InterPro" id="IPR027417">
    <property type="entry name" value="P-loop_NTPase"/>
</dbReference>
<keyword evidence="5" id="KW-0469">Meiosis</keyword>
<dbReference type="InterPro" id="IPR045076">
    <property type="entry name" value="MutS"/>
</dbReference>
<proteinExistence type="inferred from homology"/>
<evidence type="ECO:0000256" key="3">
    <source>
        <dbReference type="ARBA" id="ARBA00022840"/>
    </source>
</evidence>
<keyword evidence="2" id="KW-0547">Nucleotide-binding</keyword>
<feature type="domain" description="DNA mismatch repair proteins mutS family" evidence="7">
    <location>
        <begin position="680"/>
        <end position="696"/>
    </location>
</feature>
<dbReference type="InterPro" id="IPR036187">
    <property type="entry name" value="DNA_mismatch_repair_MutS_sf"/>
</dbReference>
<keyword evidence="4" id="KW-0238">DNA-binding</keyword>
<evidence type="ECO:0000256" key="6">
    <source>
        <dbReference type="SAM" id="MobiDB-lite"/>
    </source>
</evidence>
<dbReference type="RefSeq" id="XP_073556433.1">
    <property type="nucleotide sequence ID" value="XM_073704981.1"/>
</dbReference>
<dbReference type="SMART" id="SM00534">
    <property type="entry name" value="MUTSac"/>
    <property type="match status" value="1"/>
</dbReference>
<feature type="compositionally biased region" description="Low complexity" evidence="6">
    <location>
        <begin position="51"/>
        <end position="88"/>
    </location>
</feature>
<comment type="similarity">
    <text evidence="1">Belongs to the DNA mismatch repair MutS family.</text>
</comment>
<dbReference type="PANTHER" id="PTHR11361">
    <property type="entry name" value="DNA MISMATCH REPAIR PROTEIN MUTS FAMILY MEMBER"/>
    <property type="match status" value="1"/>
</dbReference>
<organism evidence="8 9">
    <name type="scientific">Trichoderma ghanense</name>
    <dbReference type="NCBI Taxonomy" id="65468"/>
    <lineage>
        <taxon>Eukaryota</taxon>
        <taxon>Fungi</taxon>
        <taxon>Dikarya</taxon>
        <taxon>Ascomycota</taxon>
        <taxon>Pezizomycotina</taxon>
        <taxon>Sordariomycetes</taxon>
        <taxon>Hypocreomycetidae</taxon>
        <taxon>Hypocreales</taxon>
        <taxon>Hypocreaceae</taxon>
        <taxon>Trichoderma</taxon>
    </lineage>
</organism>
<gene>
    <name evidence="8" type="ORF">CCMA1212_007820</name>
</gene>
<dbReference type="Gene3D" id="3.30.420.110">
    <property type="entry name" value="MutS, connector domain"/>
    <property type="match status" value="1"/>
</dbReference>
<dbReference type="Pfam" id="PF05192">
    <property type="entry name" value="MutS_III"/>
    <property type="match status" value="1"/>
</dbReference>
<dbReference type="PANTHER" id="PTHR11361:SF21">
    <property type="entry name" value="MUTS PROTEIN HOMOLOG 4"/>
    <property type="match status" value="1"/>
</dbReference>
<sequence>MHPSYRSASRATDTVSSYFSSSVPPESPPYRRGPNQARRGSEDAIESEYGSQSRYSPSVSSSRPSTAYITGSTTTSRPTTPSRRATPSILGQSESHDVVCAVSEARSVAPTVGIATVNLSLGQVTLSQICDNQSYVKTIHKLQLASPSRIVFMPSACPPNEPSTFFTLVQRLIPEAEISSHDRSAWSESAGIEFIEHLTPENDVGPIKVAIQGKYYAVCCFSAAMKYIDHQFSISFSPQSLRIRYQPSEDTMMIDISAMQSLEVMQNLKSAKSKECLFGLLNHTLTPMGSRVLRNNMLQPPTDFDGFINTRYDALEEMVTNEEMFHEIRKVTIRKNTGVFAVEEQITHILVVKSFLESVPELYRALHPAKSDLLVKIRNLCRPETTVPILLGIRKVIEADVTYMKSPLDLRNQRAFAVKSGISGMLDVARQTYRELTEVIHAHSAEVSEDYRVAASLKFDNRRMYWFRIPTADLDMESVPPEFINVIPKKTHIECQTLDLVKLNQRLLDTSNEIIMRSDAAIRDLVKELRRQVPPLFRVCESIALVDMISSFGQVTTTRDYVRPGIEDTLALKSARHPILDKKMASEYVPNDYYASQHHRFHCVTGCNMSGKSTYIRSVALLQIMAQIGCFVPAEFATFPIIHNIFARISSQDNIEANLSSFGVEMREMAFILKNIDNKSLAVIDELGRGTSVRDGMAIAMAISEALIDTGASIWFATHFVELARILADRPGVLNLHLASNTSVGKGGIPQLTMLYNATAGIVDDEHHYGIALARAIGMPDSFIKCAEYVADDLRKRRESSRQSSEYYKEMQRNKLVQNLHEALEEAKKSSNKEALPGYLKRLEDEFILRLQEIDEM</sequence>
<dbReference type="PROSITE" id="PS00486">
    <property type="entry name" value="DNA_MISMATCH_REPAIR_2"/>
    <property type="match status" value="1"/>
</dbReference>
<name>A0ABY2GWA5_9HYPO</name>
<dbReference type="InterPro" id="IPR007861">
    <property type="entry name" value="DNA_mismatch_repair_MutS_clamp"/>
</dbReference>
<feature type="compositionally biased region" description="Low complexity" evidence="6">
    <location>
        <begin position="15"/>
        <end position="24"/>
    </location>
</feature>
<keyword evidence="3" id="KW-0067">ATP-binding</keyword>
<dbReference type="PIRSF" id="PIRSF005813">
    <property type="entry name" value="MSH2"/>
    <property type="match status" value="1"/>
</dbReference>
<accession>A0ABY2GWA5</accession>
<dbReference type="SUPFAM" id="SSF53150">
    <property type="entry name" value="DNA repair protein MutS, domain II"/>
    <property type="match status" value="1"/>
</dbReference>
<evidence type="ECO:0000256" key="4">
    <source>
        <dbReference type="ARBA" id="ARBA00023125"/>
    </source>
</evidence>
<keyword evidence="9" id="KW-1185">Reference proteome</keyword>
<dbReference type="Gene3D" id="1.10.1420.10">
    <property type="match status" value="2"/>
</dbReference>
<evidence type="ECO:0000313" key="8">
    <source>
        <dbReference type="EMBL" id="TFB00232.1"/>
    </source>
</evidence>
<dbReference type="SUPFAM" id="SSF48334">
    <property type="entry name" value="DNA repair protein MutS, domain III"/>
    <property type="match status" value="1"/>
</dbReference>
<dbReference type="InterPro" id="IPR036678">
    <property type="entry name" value="MutS_con_dom_sf"/>
</dbReference>
<dbReference type="Pfam" id="PF05190">
    <property type="entry name" value="MutS_IV"/>
    <property type="match status" value="1"/>
</dbReference>
<feature type="region of interest" description="Disordered" evidence="6">
    <location>
        <begin position="1"/>
        <end position="93"/>
    </location>
</feature>
<dbReference type="InterPro" id="IPR000432">
    <property type="entry name" value="DNA_mismatch_repair_MutS_C"/>
</dbReference>
<dbReference type="SMART" id="SM00533">
    <property type="entry name" value="MUTSd"/>
    <property type="match status" value="1"/>
</dbReference>